<sequence length="126" mass="13961">MALDDVEAWSLSRLGFLFYSRGRLAQAAAIFHGLLQLRPRGAYQWYALGLVRRDQGDFRGAVESLNQALSCDANLWPARVALAELLRGQGYAQDAAAVLAPLVRSGDSSTPAVRRGRALWRCWQRS</sequence>
<evidence type="ECO:0000313" key="3">
    <source>
        <dbReference type="Proteomes" id="UP000315995"/>
    </source>
</evidence>
<accession>A0A4Y6PTT9</accession>
<feature type="repeat" description="TPR" evidence="1">
    <location>
        <begin position="8"/>
        <end position="41"/>
    </location>
</feature>
<dbReference type="RefSeq" id="WP_141198133.1">
    <property type="nucleotide sequence ID" value="NZ_CP041186.1"/>
</dbReference>
<protein>
    <submittedName>
        <fullName evidence="2">Tetratricopeptide repeat protein</fullName>
    </submittedName>
</protein>
<dbReference type="Proteomes" id="UP000315995">
    <property type="component" value="Chromosome"/>
</dbReference>
<evidence type="ECO:0000256" key="1">
    <source>
        <dbReference type="PROSITE-ProRule" id="PRU00339"/>
    </source>
</evidence>
<organism evidence="2 3">
    <name type="scientific">Persicimonas caeni</name>
    <dbReference type="NCBI Taxonomy" id="2292766"/>
    <lineage>
        <taxon>Bacteria</taxon>
        <taxon>Deltaproteobacteria</taxon>
        <taxon>Bradymonadales</taxon>
        <taxon>Bradymonadaceae</taxon>
        <taxon>Persicimonas</taxon>
    </lineage>
</organism>
<dbReference type="SMART" id="SM00028">
    <property type="entry name" value="TPR"/>
    <property type="match status" value="2"/>
</dbReference>
<dbReference type="SUPFAM" id="SSF48452">
    <property type="entry name" value="TPR-like"/>
    <property type="match status" value="1"/>
</dbReference>
<dbReference type="AlphaFoldDB" id="A0A4Y6PTT9"/>
<proteinExistence type="predicted"/>
<dbReference type="Gene3D" id="1.25.40.10">
    <property type="entry name" value="Tetratricopeptide repeat domain"/>
    <property type="match status" value="1"/>
</dbReference>
<keyword evidence="3" id="KW-1185">Reference proteome</keyword>
<keyword evidence="1" id="KW-0802">TPR repeat</keyword>
<dbReference type="InterPro" id="IPR019734">
    <property type="entry name" value="TPR_rpt"/>
</dbReference>
<dbReference type="OrthoDB" id="5378867at2"/>
<accession>A0A5B8Y5E7</accession>
<dbReference type="Pfam" id="PF14559">
    <property type="entry name" value="TPR_19"/>
    <property type="match status" value="1"/>
</dbReference>
<dbReference type="PROSITE" id="PS50005">
    <property type="entry name" value="TPR"/>
    <property type="match status" value="2"/>
</dbReference>
<reference evidence="2 3" key="1">
    <citation type="submission" date="2019-06" db="EMBL/GenBank/DDBJ databases">
        <title>Persicimonas caeni gen. nov., sp. nov., a predatory bacterium isolated from solar saltern.</title>
        <authorList>
            <person name="Wang S."/>
        </authorList>
    </citation>
    <scope>NUCLEOTIDE SEQUENCE [LARGE SCALE GENOMIC DNA]</scope>
    <source>
        <strain evidence="2 3">YN101</strain>
    </source>
</reference>
<evidence type="ECO:0000313" key="2">
    <source>
        <dbReference type="EMBL" id="QDG51653.1"/>
    </source>
</evidence>
<name>A0A4Y6PTT9_PERCE</name>
<dbReference type="InterPro" id="IPR011990">
    <property type="entry name" value="TPR-like_helical_dom_sf"/>
</dbReference>
<dbReference type="EMBL" id="CP041186">
    <property type="protein sequence ID" value="QDG51653.1"/>
    <property type="molecule type" value="Genomic_DNA"/>
</dbReference>
<feature type="repeat" description="TPR" evidence="1">
    <location>
        <begin position="42"/>
        <end position="75"/>
    </location>
</feature>
<gene>
    <name evidence="2" type="ORF">FIV42_13110</name>
</gene>